<comment type="caution">
    <text evidence="9">The sequence shown here is derived from an EMBL/GenBank/DDBJ whole genome shotgun (WGS) entry which is preliminary data.</text>
</comment>
<dbReference type="NCBIfam" id="TIGR03625">
    <property type="entry name" value="L3_bact"/>
    <property type="match status" value="1"/>
</dbReference>
<evidence type="ECO:0000256" key="3">
    <source>
        <dbReference type="ARBA" id="ARBA00022884"/>
    </source>
</evidence>
<dbReference type="PANTHER" id="PTHR11229:SF16">
    <property type="entry name" value="LARGE RIBOSOMAL SUBUNIT PROTEIN UL3C"/>
    <property type="match status" value="1"/>
</dbReference>
<dbReference type="EMBL" id="MGFK01000006">
    <property type="protein sequence ID" value="OGM04781.1"/>
    <property type="molecule type" value="Genomic_DNA"/>
</dbReference>
<dbReference type="FunFam" id="3.30.160.810:FF:000001">
    <property type="entry name" value="50S ribosomal protein L3"/>
    <property type="match status" value="1"/>
</dbReference>
<evidence type="ECO:0000313" key="9">
    <source>
        <dbReference type="EMBL" id="OGM04781.1"/>
    </source>
</evidence>
<evidence type="ECO:0000256" key="2">
    <source>
        <dbReference type="ARBA" id="ARBA00022730"/>
    </source>
</evidence>
<name>A0A1F7WPL9_9BACT</name>
<dbReference type="Proteomes" id="UP000177091">
    <property type="component" value="Unassembled WGS sequence"/>
</dbReference>
<dbReference type="GO" id="GO:0003735">
    <property type="term" value="F:structural constituent of ribosome"/>
    <property type="evidence" value="ECO:0007669"/>
    <property type="project" value="UniProtKB-UniRule"/>
</dbReference>
<dbReference type="PANTHER" id="PTHR11229">
    <property type="entry name" value="50S RIBOSOMAL PROTEIN L3"/>
    <property type="match status" value="1"/>
</dbReference>
<comment type="subunit">
    <text evidence="7">Part of the 50S ribosomal subunit. Forms a cluster with proteins L14 and L19.</text>
</comment>
<keyword evidence="4 7" id="KW-0689">Ribosomal protein</keyword>
<evidence type="ECO:0000256" key="6">
    <source>
        <dbReference type="ARBA" id="ARBA00035243"/>
    </source>
</evidence>
<protein>
    <recommendedName>
        <fullName evidence="6 7">Large ribosomal subunit protein uL3</fullName>
    </recommendedName>
</protein>
<dbReference type="HAMAP" id="MF_01325_B">
    <property type="entry name" value="Ribosomal_uL3_B"/>
    <property type="match status" value="1"/>
</dbReference>
<evidence type="ECO:0000256" key="8">
    <source>
        <dbReference type="SAM" id="MobiDB-lite"/>
    </source>
</evidence>
<evidence type="ECO:0000256" key="4">
    <source>
        <dbReference type="ARBA" id="ARBA00022980"/>
    </source>
</evidence>
<dbReference type="Gene3D" id="2.40.30.10">
    <property type="entry name" value="Translation factors"/>
    <property type="match status" value="1"/>
</dbReference>
<evidence type="ECO:0000256" key="1">
    <source>
        <dbReference type="ARBA" id="ARBA00006540"/>
    </source>
</evidence>
<keyword evidence="2 7" id="KW-0699">rRNA-binding</keyword>
<keyword evidence="5 7" id="KW-0687">Ribonucleoprotein</keyword>
<feature type="region of interest" description="Disordered" evidence="8">
    <location>
        <begin position="239"/>
        <end position="263"/>
    </location>
</feature>
<dbReference type="GO" id="GO:0006412">
    <property type="term" value="P:translation"/>
    <property type="evidence" value="ECO:0007669"/>
    <property type="project" value="UniProtKB-UniRule"/>
</dbReference>
<dbReference type="Pfam" id="PF00297">
    <property type="entry name" value="Ribosomal_L3"/>
    <property type="match status" value="1"/>
</dbReference>
<evidence type="ECO:0000256" key="7">
    <source>
        <dbReference type="HAMAP-Rule" id="MF_01325"/>
    </source>
</evidence>
<accession>A0A1F7WPL9</accession>
<dbReference type="AlphaFoldDB" id="A0A1F7WPL9"/>
<dbReference type="GO" id="GO:0019843">
    <property type="term" value="F:rRNA binding"/>
    <property type="evidence" value="ECO:0007669"/>
    <property type="project" value="UniProtKB-UniRule"/>
</dbReference>
<dbReference type="FunFam" id="2.40.30.10:FF:000004">
    <property type="entry name" value="50S ribosomal protein L3"/>
    <property type="match status" value="1"/>
</dbReference>
<comment type="function">
    <text evidence="7">One of the primary rRNA binding proteins, it binds directly near the 3'-end of the 23S rRNA, where it nucleates assembly of the 50S subunit.</text>
</comment>
<proteinExistence type="inferred from homology"/>
<gene>
    <name evidence="7" type="primary">rplC</name>
    <name evidence="9" type="ORF">A2112_02495</name>
</gene>
<reference evidence="9 10" key="1">
    <citation type="journal article" date="2016" name="Nat. Commun.">
        <title>Thousands of microbial genomes shed light on interconnected biogeochemical processes in an aquifer system.</title>
        <authorList>
            <person name="Anantharaman K."/>
            <person name="Brown C.T."/>
            <person name="Hug L.A."/>
            <person name="Sharon I."/>
            <person name="Castelle C.J."/>
            <person name="Probst A.J."/>
            <person name="Thomas B.C."/>
            <person name="Singh A."/>
            <person name="Wilkins M.J."/>
            <person name="Karaoz U."/>
            <person name="Brodie E.L."/>
            <person name="Williams K.H."/>
            <person name="Hubbard S.S."/>
            <person name="Banfield J.F."/>
        </authorList>
    </citation>
    <scope>NUCLEOTIDE SEQUENCE [LARGE SCALE GENOMIC DNA]</scope>
</reference>
<sequence length="263" mass="27639">MINTILASKESMGATFVKGRRVTVTKVLAGPCVVTQVKNMEKDGYWAVQLGFGQRRIKNITKPMQGHLKGAIKDKKAPRFLAEVRLSEEPDLAVGDKVVASDIFNAGDIVSISGTSKGKGFQGVVKRWGFAGGPRTHGQSDRERAPGSIGQGTTPGRVYKGKHMAGRMGAGQITIKNLQVVSVDPENNLVEISGSVPGARGSLLKITRTSKGELEGIQEVQAKVVEGEAPAGEVAVEGEVAAAEGGAEAPSQEAPKVEGKQNE</sequence>
<dbReference type="Gene3D" id="3.30.160.810">
    <property type="match status" value="1"/>
</dbReference>
<feature type="region of interest" description="Disordered" evidence="8">
    <location>
        <begin position="132"/>
        <end position="154"/>
    </location>
</feature>
<evidence type="ECO:0000256" key="5">
    <source>
        <dbReference type="ARBA" id="ARBA00023274"/>
    </source>
</evidence>
<comment type="similarity">
    <text evidence="1 7">Belongs to the universal ribosomal protein uL3 family.</text>
</comment>
<dbReference type="InterPro" id="IPR000597">
    <property type="entry name" value="Ribosomal_uL3"/>
</dbReference>
<organism evidence="9 10">
    <name type="scientific">Candidatus Woesebacteria bacterium GWA1_42_12</name>
    <dbReference type="NCBI Taxonomy" id="1802472"/>
    <lineage>
        <taxon>Bacteria</taxon>
        <taxon>Candidatus Woeseibacteriota</taxon>
    </lineage>
</organism>
<dbReference type="SUPFAM" id="SSF50447">
    <property type="entry name" value="Translation proteins"/>
    <property type="match status" value="1"/>
</dbReference>
<feature type="compositionally biased region" description="Low complexity" evidence="8">
    <location>
        <begin position="239"/>
        <end position="250"/>
    </location>
</feature>
<keyword evidence="3 7" id="KW-0694">RNA-binding</keyword>
<dbReference type="GO" id="GO:0022625">
    <property type="term" value="C:cytosolic large ribosomal subunit"/>
    <property type="evidence" value="ECO:0007669"/>
    <property type="project" value="TreeGrafter"/>
</dbReference>
<evidence type="ECO:0000313" key="10">
    <source>
        <dbReference type="Proteomes" id="UP000177091"/>
    </source>
</evidence>
<dbReference type="InterPro" id="IPR019927">
    <property type="entry name" value="Ribosomal_uL3_bac/org-type"/>
</dbReference>
<dbReference type="InterPro" id="IPR009000">
    <property type="entry name" value="Transl_B-barrel_sf"/>
</dbReference>